<protein>
    <submittedName>
        <fullName evidence="1">Protein-turn-helix DNA binding protein</fullName>
    </submittedName>
</protein>
<name>A0A8S5TB82_9CAUD</name>
<proteinExistence type="predicted"/>
<accession>A0A8S5TB82</accession>
<evidence type="ECO:0000313" key="1">
    <source>
        <dbReference type="EMBL" id="DAF60572.1"/>
    </source>
</evidence>
<dbReference type="EMBL" id="BK032790">
    <property type="protein sequence ID" value="DAF60572.1"/>
    <property type="molecule type" value="Genomic_DNA"/>
</dbReference>
<reference evidence="1" key="1">
    <citation type="journal article" date="2021" name="Proc. Natl. Acad. Sci. U.S.A.">
        <title>A Catalog of Tens of Thousands of Viruses from Human Metagenomes Reveals Hidden Associations with Chronic Diseases.</title>
        <authorList>
            <person name="Tisza M.J."/>
            <person name="Buck C.B."/>
        </authorList>
    </citation>
    <scope>NUCLEOTIDE SEQUENCE</scope>
    <source>
        <strain evidence="1">CtiX384</strain>
    </source>
</reference>
<sequence>MVQKTFRNLYEDEKKKPTAAQLFVSRVATLTKRSETTVRMWISGQQVPDELAKSVIAQEFGADINSLFPKEVTA</sequence>
<organism evidence="1">
    <name type="scientific">Myoviridae sp. ctiX384</name>
    <dbReference type="NCBI Taxonomy" id="2827702"/>
    <lineage>
        <taxon>Viruses</taxon>
        <taxon>Duplodnaviria</taxon>
        <taxon>Heunggongvirae</taxon>
        <taxon>Uroviricota</taxon>
        <taxon>Caudoviricetes</taxon>
    </lineage>
</organism>